<evidence type="ECO:0000313" key="3">
    <source>
        <dbReference type="EMBL" id="KAF9077987.1"/>
    </source>
</evidence>
<dbReference type="Proteomes" id="UP000772434">
    <property type="component" value="Unassembled WGS sequence"/>
</dbReference>
<evidence type="ECO:0000256" key="2">
    <source>
        <dbReference type="SAM" id="MobiDB-lite"/>
    </source>
</evidence>
<dbReference type="EMBL" id="JADNRY010000002">
    <property type="protein sequence ID" value="KAF9077987.1"/>
    <property type="molecule type" value="Genomic_DNA"/>
</dbReference>
<reference evidence="3" key="1">
    <citation type="submission" date="2020-11" db="EMBL/GenBank/DDBJ databases">
        <authorList>
            <consortium name="DOE Joint Genome Institute"/>
            <person name="Ahrendt S."/>
            <person name="Riley R."/>
            <person name="Andreopoulos W."/>
            <person name="Labutti K."/>
            <person name="Pangilinan J."/>
            <person name="Ruiz-Duenas F.J."/>
            <person name="Barrasa J.M."/>
            <person name="Sanchez-Garcia M."/>
            <person name="Camarero S."/>
            <person name="Miyauchi S."/>
            <person name="Serrano A."/>
            <person name="Linde D."/>
            <person name="Babiker R."/>
            <person name="Drula E."/>
            <person name="Ayuso-Fernandez I."/>
            <person name="Pacheco R."/>
            <person name="Padilla G."/>
            <person name="Ferreira P."/>
            <person name="Barriuso J."/>
            <person name="Kellner H."/>
            <person name="Castanera R."/>
            <person name="Alfaro M."/>
            <person name="Ramirez L."/>
            <person name="Pisabarro A.G."/>
            <person name="Kuo A."/>
            <person name="Tritt A."/>
            <person name="Lipzen A."/>
            <person name="He G."/>
            <person name="Yan M."/>
            <person name="Ng V."/>
            <person name="Cullen D."/>
            <person name="Martin F."/>
            <person name="Rosso M.-N."/>
            <person name="Henrissat B."/>
            <person name="Hibbett D."/>
            <person name="Martinez A.T."/>
            <person name="Grigoriev I.V."/>
        </authorList>
    </citation>
    <scope>NUCLEOTIDE SEQUENCE</scope>
    <source>
        <strain evidence="3">AH 40177</strain>
    </source>
</reference>
<feature type="compositionally biased region" description="Acidic residues" evidence="2">
    <location>
        <begin position="437"/>
        <end position="449"/>
    </location>
</feature>
<feature type="coiled-coil region" evidence="1">
    <location>
        <begin position="520"/>
        <end position="554"/>
    </location>
</feature>
<evidence type="ECO:0000313" key="4">
    <source>
        <dbReference type="Proteomes" id="UP000772434"/>
    </source>
</evidence>
<evidence type="ECO:0000256" key="1">
    <source>
        <dbReference type="SAM" id="Coils"/>
    </source>
</evidence>
<proteinExistence type="predicted"/>
<feature type="compositionally biased region" description="Polar residues" evidence="2">
    <location>
        <begin position="14"/>
        <end position="33"/>
    </location>
</feature>
<keyword evidence="4" id="KW-1185">Reference proteome</keyword>
<accession>A0A9P5UG49</accession>
<dbReference type="OrthoDB" id="3260408at2759"/>
<name>A0A9P5UG49_9AGAR</name>
<feature type="region of interest" description="Disordered" evidence="2">
    <location>
        <begin position="377"/>
        <end position="461"/>
    </location>
</feature>
<feature type="region of interest" description="Disordered" evidence="2">
    <location>
        <begin position="1"/>
        <end position="57"/>
    </location>
</feature>
<keyword evidence="1" id="KW-0175">Coiled coil</keyword>
<feature type="compositionally biased region" description="Basic residues" evidence="2">
    <location>
        <begin position="41"/>
        <end position="54"/>
    </location>
</feature>
<gene>
    <name evidence="3" type="ORF">BDP27DRAFT_1310540</name>
</gene>
<sequence length="844" mass="94636">MVVKKQNVAPPMGSRTNSSQPLPRAKVTSNSKQPLPAGPTKKTKQKQKPPKSKKTSSTIDRLVLSLLAIFTIYALSTCPTDTQLSNPLCRSLSQYRTHILEPYVLPPIQKALAHPSVAPAVDKFHSVERAVTPAVTRAHSIAQPYITRATQFTQRAAVTGYEKAFVPVYNRHIQPSYRKYILPQYKRYVLPLIEPYLTPLTLQAHLYANKALWLTHRMYLTIVPRAQIAYNRAAPFAERTWASVRPHAIKATEVGTRLLAMTLEQSVMARRQFVDPHVIRIWAKVIELSGSSTASSTTFVAASSFAETKAVSSEGEPETIQSSLSPTVYIATTILSEVPEAPSEDVTVPEESSLPAPTSLEDEAISLDTDATSASLSELPTFTPYMDAETPSVSSTAAETIPTPKLEEIDAENSPQTNSDVETEIELEVISISEPEPVQEEEPEPEVGIDAEAPPQPTSDVETEIELDPEFTSSSETEFMLDLEDFFADLGLLEDDEEEAEEGLAIEDEETTSVTSLTSEESAEARRVATAKKRERLEAQMEKSHLDLDALIKRCTKAFRKELVRIRKGAVRSLFPDPEKDNSDLEEALTHIRGEDVAGVLGRFEKETEKLLKGLETYLKKEEKVVADSDTVDVDDHMKRWYTVVQRVEERFVERLRELEEKIHWWYLEVRELEVQEYHRTTTEVKTFAQKAQGDIGMPMAWLDDVTYQDWQRYHDLMRAHGHFDEQIRMIQNGSHPSPPIDPLVPALDKLQLELDEIKSGFNARVRTLGTQIHDVLVLPSLPEEHAPEEAEDEVSILPIDPVETSPVGKHDEAVDMSNIILGKSKEQVEEAMSIAQEPLREEL</sequence>
<organism evidence="3 4">
    <name type="scientific">Rhodocollybia butyracea</name>
    <dbReference type="NCBI Taxonomy" id="206335"/>
    <lineage>
        <taxon>Eukaryota</taxon>
        <taxon>Fungi</taxon>
        <taxon>Dikarya</taxon>
        <taxon>Basidiomycota</taxon>
        <taxon>Agaricomycotina</taxon>
        <taxon>Agaricomycetes</taxon>
        <taxon>Agaricomycetidae</taxon>
        <taxon>Agaricales</taxon>
        <taxon>Marasmiineae</taxon>
        <taxon>Omphalotaceae</taxon>
        <taxon>Rhodocollybia</taxon>
    </lineage>
</organism>
<dbReference type="AlphaFoldDB" id="A0A9P5UG49"/>
<comment type="caution">
    <text evidence="3">The sequence shown here is derived from an EMBL/GenBank/DDBJ whole genome shotgun (WGS) entry which is preliminary data.</text>
</comment>
<protein>
    <submittedName>
        <fullName evidence="3">Uncharacterized protein</fullName>
    </submittedName>
</protein>